<reference evidence="5" key="1">
    <citation type="submission" date="2023-05" db="EMBL/GenBank/DDBJ databases">
        <authorList>
            <person name="Huff M."/>
        </authorList>
    </citation>
    <scope>NUCLEOTIDE SEQUENCE</scope>
</reference>
<dbReference type="EMBL" id="OU503036">
    <property type="protein sequence ID" value="CAI9753754.1"/>
    <property type="molecule type" value="Genomic_DNA"/>
</dbReference>
<gene>
    <name evidence="5" type="ORF">FPE_LOCUS1185</name>
</gene>
<organism evidence="5 6">
    <name type="scientific">Fraxinus pennsylvanica</name>
    <dbReference type="NCBI Taxonomy" id="56036"/>
    <lineage>
        <taxon>Eukaryota</taxon>
        <taxon>Viridiplantae</taxon>
        <taxon>Streptophyta</taxon>
        <taxon>Embryophyta</taxon>
        <taxon>Tracheophyta</taxon>
        <taxon>Spermatophyta</taxon>
        <taxon>Magnoliopsida</taxon>
        <taxon>eudicotyledons</taxon>
        <taxon>Gunneridae</taxon>
        <taxon>Pentapetalae</taxon>
        <taxon>asterids</taxon>
        <taxon>lamiids</taxon>
        <taxon>Lamiales</taxon>
        <taxon>Oleaceae</taxon>
        <taxon>Oleeae</taxon>
        <taxon>Fraxinus</taxon>
    </lineage>
</organism>
<evidence type="ECO:0000256" key="1">
    <source>
        <dbReference type="ARBA" id="ARBA00023054"/>
    </source>
</evidence>
<evidence type="ECO:0000256" key="2">
    <source>
        <dbReference type="SAM" id="Coils"/>
    </source>
</evidence>
<keyword evidence="4" id="KW-0812">Transmembrane</keyword>
<proteinExistence type="predicted"/>
<evidence type="ECO:0000313" key="5">
    <source>
        <dbReference type="EMBL" id="CAI9753754.1"/>
    </source>
</evidence>
<sequence>MAREKRDIRPVLLKFGVAFALSLGGILYTLFKNKKIKPDKSQPPQPSQDLGGESCELDNDDEPLHKSSRNSPEISRGKYESSSPKVTCGNFTKDLSPNARYIGDRDGYLLPESVDLVKECDSTVKGAGISPRKNTDTQVLDVESPQGCKYIEHDEPDREIRGLKSKVKLLQERERNLEIQLLEYYGIKEQETAVMELQNRLKLNSMEAKLYKLKIESLQANNRRLEAEVADYAKVVSELEAAKAEIKLLRKKLRSEAEQNREQILTLQERVMKLQDQESNGVKNDPDMKYKLQKMKELEVDIEDLRKSNHGLKQENSELAEKLEYLQMIATSALDNEEIQALKKEMIAADD</sequence>
<evidence type="ECO:0000313" key="6">
    <source>
        <dbReference type="Proteomes" id="UP000834106"/>
    </source>
</evidence>
<dbReference type="AlphaFoldDB" id="A0AAD1YNX9"/>
<protein>
    <submittedName>
        <fullName evidence="5">Uncharacterized protein</fullName>
    </submittedName>
</protein>
<feature type="compositionally biased region" description="Polar residues" evidence="3">
    <location>
        <begin position="80"/>
        <end position="90"/>
    </location>
</feature>
<dbReference type="GO" id="GO:0055028">
    <property type="term" value="C:cortical microtubule"/>
    <property type="evidence" value="ECO:0007669"/>
    <property type="project" value="TreeGrafter"/>
</dbReference>
<keyword evidence="6" id="KW-1185">Reference proteome</keyword>
<dbReference type="Proteomes" id="UP000834106">
    <property type="component" value="Chromosome 1"/>
</dbReference>
<keyword evidence="1 2" id="KW-0175">Coiled coil</keyword>
<evidence type="ECO:0000256" key="4">
    <source>
        <dbReference type="SAM" id="Phobius"/>
    </source>
</evidence>
<dbReference type="GO" id="GO:0072699">
    <property type="term" value="P:protein localization to cortical microtubule cytoskeleton"/>
    <property type="evidence" value="ECO:0007669"/>
    <property type="project" value="TreeGrafter"/>
</dbReference>
<feature type="region of interest" description="Disordered" evidence="3">
    <location>
        <begin position="36"/>
        <end position="90"/>
    </location>
</feature>
<keyword evidence="4" id="KW-0472">Membrane</keyword>
<feature type="transmembrane region" description="Helical" evidence="4">
    <location>
        <begin position="12"/>
        <end position="31"/>
    </location>
</feature>
<dbReference type="InterPro" id="IPR040265">
    <property type="entry name" value="CHUP1/IPGA1-like"/>
</dbReference>
<dbReference type="PANTHER" id="PTHR31342">
    <property type="entry name" value="PROTEIN CHUP1, CHLOROPLASTIC"/>
    <property type="match status" value="1"/>
</dbReference>
<name>A0AAD1YNX9_9LAMI</name>
<feature type="coiled-coil region" evidence="2">
    <location>
        <begin position="208"/>
        <end position="322"/>
    </location>
</feature>
<evidence type="ECO:0000256" key="3">
    <source>
        <dbReference type="SAM" id="MobiDB-lite"/>
    </source>
</evidence>
<keyword evidence="4" id="KW-1133">Transmembrane helix</keyword>
<dbReference type="PANTHER" id="PTHR31342:SF4">
    <property type="entry name" value="ACTIN BINDING PROTEIN FAMILY"/>
    <property type="match status" value="1"/>
</dbReference>
<accession>A0AAD1YNX9</accession>